<feature type="domain" description="Nodulin homeobox N-terminal" evidence="1">
    <location>
        <begin position="292"/>
        <end position="540"/>
    </location>
</feature>
<evidence type="ECO:0000313" key="2">
    <source>
        <dbReference type="EMBL" id="EIE21981.1"/>
    </source>
</evidence>
<dbReference type="KEGG" id="csl:COCSUDRAFT_66773"/>
<reference evidence="2 3" key="1">
    <citation type="journal article" date="2012" name="Genome Biol.">
        <title>The genome of the polar eukaryotic microalga coccomyxa subellipsoidea reveals traits of cold adaptation.</title>
        <authorList>
            <person name="Blanc G."/>
            <person name="Agarkova I."/>
            <person name="Grimwood J."/>
            <person name="Kuo A."/>
            <person name="Brueggeman A."/>
            <person name="Dunigan D."/>
            <person name="Gurnon J."/>
            <person name="Ladunga I."/>
            <person name="Lindquist E."/>
            <person name="Lucas S."/>
            <person name="Pangilinan J."/>
            <person name="Proschold T."/>
            <person name="Salamov A."/>
            <person name="Schmutz J."/>
            <person name="Weeks D."/>
            <person name="Yamada T."/>
            <person name="Claverie J.M."/>
            <person name="Grigoriev I."/>
            <person name="Van Etten J."/>
            <person name="Lomsadze A."/>
            <person name="Borodovsky M."/>
        </authorList>
    </citation>
    <scope>NUCLEOTIDE SEQUENCE [LARGE SCALE GENOMIC DNA]</scope>
    <source>
        <strain evidence="2 3">C-169</strain>
    </source>
</reference>
<dbReference type="OrthoDB" id="511511at2759"/>
<dbReference type="GO" id="GO:0003697">
    <property type="term" value="F:single-stranded DNA binding"/>
    <property type="evidence" value="ECO:0007669"/>
    <property type="project" value="InterPro"/>
</dbReference>
<proteinExistence type="predicted"/>
<dbReference type="eggNOG" id="ENOG502QR3W">
    <property type="taxonomic scope" value="Eukaryota"/>
</dbReference>
<dbReference type="InterPro" id="IPR057287">
    <property type="entry name" value="Ndx_N"/>
</dbReference>
<organism evidence="2 3">
    <name type="scientific">Coccomyxa subellipsoidea (strain C-169)</name>
    <name type="common">Green microalga</name>
    <dbReference type="NCBI Taxonomy" id="574566"/>
    <lineage>
        <taxon>Eukaryota</taxon>
        <taxon>Viridiplantae</taxon>
        <taxon>Chlorophyta</taxon>
        <taxon>core chlorophytes</taxon>
        <taxon>Trebouxiophyceae</taxon>
        <taxon>Trebouxiophyceae incertae sedis</taxon>
        <taxon>Coccomyxaceae</taxon>
        <taxon>Coccomyxa</taxon>
        <taxon>Coccomyxa subellipsoidea</taxon>
    </lineage>
</organism>
<dbReference type="PANTHER" id="PTHR35743:SF1">
    <property type="entry name" value="NODULIN HOMEOBOX"/>
    <property type="match status" value="1"/>
</dbReference>
<comment type="caution">
    <text evidence="2">The sequence shown here is derived from an EMBL/GenBank/DDBJ whole genome shotgun (WGS) entry which is preliminary data.</text>
</comment>
<feature type="domain" description="Nodulin homeobox N-terminal" evidence="1">
    <location>
        <begin position="19"/>
        <end position="212"/>
    </location>
</feature>
<evidence type="ECO:0000313" key="3">
    <source>
        <dbReference type="Proteomes" id="UP000007264"/>
    </source>
</evidence>
<dbReference type="AlphaFoldDB" id="I0YUB2"/>
<dbReference type="Proteomes" id="UP000007264">
    <property type="component" value="Unassembled WGS sequence"/>
</dbReference>
<sequence length="578" mass="63247">MSLRKLVQRERMLAVPRLEKLLPFKADLVELLTRLPLHLMACILAQEPRENGDWVRSVTTYRLTPVSWHGHVVKGLRLLIALCALSGALSPLAGLVAGADFQQRLLDVVVLVLLSAAGPDVADNLASAADFSRTEEALDRAATVPTALRALTIGLLPASVTIHMQQRHWHSLCNNLLVHPRSVIFIDAVFDAVRTIYRMVRVAMEKGSNDLPGLAFQAGLSMEWLTELCCTPLFYHRVAQHDPSLAGPLRLVAAGLDLHRPPFTVPPYAASPDGNPNWLEQAHSTADGEGTIELLVARSLALMTSLTEYEKASFLDQTIAHDDTRELAIEVAAQASQLAGLVMQRPLSRRWPVRSPGEGQLAVNVLQVLEVLADDSNFRRMAMRCVAGPAAAMLTMPPADFESAWCAGEEARTLHRSDFSIDGRAIMVGPMAPQHIKRLESLASLLKRDDLASLAPATRAKVAHMELEAALRALSVFEILGNLHCYNEDTCTADMRELFARMLCAELRSCSLSAAGTRPESARAAMELCITNLNRLHIYALGVAEDADSREMDVVSADDIELLQSLIDALENMKEPDT</sequence>
<dbReference type="GeneID" id="17039966"/>
<dbReference type="Pfam" id="PF25246">
    <property type="entry name" value="Nodulin_N"/>
    <property type="match status" value="2"/>
</dbReference>
<accession>I0YUB2</accession>
<dbReference type="PANTHER" id="PTHR35743">
    <property type="entry name" value="NODULIN HOMEOBOX"/>
    <property type="match status" value="1"/>
</dbReference>
<gene>
    <name evidence="2" type="ORF">COCSUDRAFT_66773</name>
</gene>
<dbReference type="InterPro" id="IPR039325">
    <property type="entry name" value="NDX"/>
</dbReference>
<protein>
    <recommendedName>
        <fullName evidence="1">Nodulin homeobox N-terminal domain-containing protein</fullName>
    </recommendedName>
</protein>
<keyword evidence="3" id="KW-1185">Reference proteome</keyword>
<dbReference type="EMBL" id="AGSI01000011">
    <property type="protein sequence ID" value="EIE21981.1"/>
    <property type="molecule type" value="Genomic_DNA"/>
</dbReference>
<evidence type="ECO:0000259" key="1">
    <source>
        <dbReference type="Pfam" id="PF25246"/>
    </source>
</evidence>
<dbReference type="RefSeq" id="XP_005646525.1">
    <property type="nucleotide sequence ID" value="XM_005646468.1"/>
</dbReference>
<name>I0YUB2_COCSC</name>